<evidence type="ECO:0008006" key="12">
    <source>
        <dbReference type="Google" id="ProtNLM"/>
    </source>
</evidence>
<evidence type="ECO:0000256" key="4">
    <source>
        <dbReference type="ARBA" id="ARBA00022692"/>
    </source>
</evidence>
<feature type="transmembrane region" description="Helical" evidence="9">
    <location>
        <begin position="47"/>
        <end position="70"/>
    </location>
</feature>
<dbReference type="Pfam" id="PF25539">
    <property type="entry name" value="Bestrophin_2"/>
    <property type="match status" value="1"/>
</dbReference>
<dbReference type="PaxDb" id="1198114-AciX9_1079"/>
<sequence length="305" mass="33935">MIVRPRPKAWELPFIIRQSILPRVAPQIIAVALFSCVVIWIERRFPAPFHTWTVAPFTLLGTALSIFLGFRNNSCYDRWWEARRQLGALMGETRSFARTLLTLPSLSSIPVDQARRQRAIRGLIAYTYALMAFLRGIPIPAQVARYGAEPAPGLRSIPDAILRTIAAEYGAMLAASEIDTQIYRDLDDRLLAVTAIQASCERIRSTPTPFAYTLILHRTAYVFCFLLPFSLVTTLGYATPFFCAAVAYAFFGLDALGDEMEEPFGTHINALPLDALARIIEISLLEALGETTLPDPIAPVNFVLT</sequence>
<name>E8X308_GRATM</name>
<evidence type="ECO:0000313" key="10">
    <source>
        <dbReference type="EMBL" id="ADW68142.1"/>
    </source>
</evidence>
<dbReference type="InterPro" id="IPR044669">
    <property type="entry name" value="YneE/VCCN1/2-like"/>
</dbReference>
<dbReference type="OrthoDB" id="445589at2"/>
<dbReference type="PANTHER" id="PTHR33281">
    <property type="entry name" value="UPF0187 PROTEIN YNEE"/>
    <property type="match status" value="1"/>
</dbReference>
<evidence type="ECO:0000256" key="3">
    <source>
        <dbReference type="ARBA" id="ARBA00022475"/>
    </source>
</evidence>
<evidence type="ECO:0000256" key="7">
    <source>
        <dbReference type="ARBA" id="ARBA00023136"/>
    </source>
</evidence>
<dbReference type="GO" id="GO:0005886">
    <property type="term" value="C:plasma membrane"/>
    <property type="evidence" value="ECO:0007669"/>
    <property type="project" value="UniProtKB-SubCell"/>
</dbReference>
<feature type="transmembrane region" description="Helical" evidence="9">
    <location>
        <begin position="210"/>
        <end position="231"/>
    </location>
</feature>
<evidence type="ECO:0000256" key="5">
    <source>
        <dbReference type="ARBA" id="ARBA00022989"/>
    </source>
</evidence>
<dbReference type="GO" id="GO:0005254">
    <property type="term" value="F:chloride channel activity"/>
    <property type="evidence" value="ECO:0007669"/>
    <property type="project" value="InterPro"/>
</dbReference>
<dbReference type="KEGG" id="acm:AciX9_1079"/>
<dbReference type="PANTHER" id="PTHR33281:SF19">
    <property type="entry name" value="VOLTAGE-DEPENDENT ANION CHANNEL-FORMING PROTEIN YNEE"/>
    <property type="match status" value="1"/>
</dbReference>
<evidence type="ECO:0000256" key="1">
    <source>
        <dbReference type="ARBA" id="ARBA00004651"/>
    </source>
</evidence>
<evidence type="ECO:0000313" key="11">
    <source>
        <dbReference type="Proteomes" id="UP000000343"/>
    </source>
</evidence>
<keyword evidence="6" id="KW-0406">Ion transport</keyword>
<keyword evidence="3" id="KW-1003">Cell membrane</keyword>
<organism evidence="11">
    <name type="scientific">Granulicella tundricola (strain ATCC BAA-1859 / DSM 23138 / MP5ACTX9)</name>
    <dbReference type="NCBI Taxonomy" id="1198114"/>
    <lineage>
        <taxon>Bacteria</taxon>
        <taxon>Pseudomonadati</taxon>
        <taxon>Acidobacteriota</taxon>
        <taxon>Terriglobia</taxon>
        <taxon>Terriglobales</taxon>
        <taxon>Acidobacteriaceae</taxon>
        <taxon>Granulicella</taxon>
    </lineage>
</organism>
<evidence type="ECO:0000256" key="9">
    <source>
        <dbReference type="SAM" id="Phobius"/>
    </source>
</evidence>
<keyword evidence="7 9" id="KW-0472">Membrane</keyword>
<comment type="subcellular location">
    <subcellularLocation>
        <location evidence="1">Cell membrane</location>
        <topology evidence="1">Multi-pass membrane protein</topology>
    </subcellularLocation>
</comment>
<accession>E8X308</accession>
<gene>
    <name evidence="10" type="ordered locus">AciX9_1079</name>
</gene>
<keyword evidence="2" id="KW-0813">Transport</keyword>
<keyword evidence="5 9" id="KW-1133">Transmembrane helix</keyword>
<evidence type="ECO:0000256" key="8">
    <source>
        <dbReference type="ARBA" id="ARBA00034708"/>
    </source>
</evidence>
<dbReference type="eggNOG" id="COG3781">
    <property type="taxonomic scope" value="Bacteria"/>
</dbReference>
<dbReference type="Proteomes" id="UP000000343">
    <property type="component" value="Chromosome"/>
</dbReference>
<dbReference type="AlphaFoldDB" id="E8X308"/>
<dbReference type="RefSeq" id="WP_013579465.1">
    <property type="nucleotide sequence ID" value="NC_015064.1"/>
</dbReference>
<protein>
    <recommendedName>
        <fullName evidence="12">Bestrophin-like protein</fullName>
    </recommendedName>
</protein>
<keyword evidence="4 9" id="KW-0812">Transmembrane</keyword>
<dbReference type="EMBL" id="CP002480">
    <property type="protein sequence ID" value="ADW68142.1"/>
    <property type="molecule type" value="Genomic_DNA"/>
</dbReference>
<evidence type="ECO:0000256" key="2">
    <source>
        <dbReference type="ARBA" id="ARBA00022448"/>
    </source>
</evidence>
<comment type="similarity">
    <text evidence="8">Belongs to the anion channel-forming bestrophin (TC 1.A.46) family.</text>
</comment>
<feature type="transmembrane region" description="Helical" evidence="9">
    <location>
        <begin position="20"/>
        <end position="41"/>
    </location>
</feature>
<proteinExistence type="inferred from homology"/>
<keyword evidence="11" id="KW-1185">Reference proteome</keyword>
<dbReference type="HOGENOM" id="CLU_029790_4_2_0"/>
<evidence type="ECO:0000256" key="6">
    <source>
        <dbReference type="ARBA" id="ARBA00023065"/>
    </source>
</evidence>
<reference evidence="11" key="1">
    <citation type="submission" date="2011-01" db="EMBL/GenBank/DDBJ databases">
        <title>Complete sequence of chromosome of Acidobacterium sp. MP5ACTX9.</title>
        <authorList>
            <consortium name="US DOE Joint Genome Institute"/>
            <person name="Lucas S."/>
            <person name="Copeland A."/>
            <person name="Lapidus A."/>
            <person name="Cheng J.-F."/>
            <person name="Goodwin L."/>
            <person name="Pitluck S."/>
            <person name="Teshima H."/>
            <person name="Detter J.C."/>
            <person name="Han C."/>
            <person name="Tapia R."/>
            <person name="Land M."/>
            <person name="Hauser L."/>
            <person name="Kyrpides N."/>
            <person name="Ivanova N."/>
            <person name="Ovchinnikova G."/>
            <person name="Pagani I."/>
            <person name="Rawat S.R."/>
            <person name="Mannisto M."/>
            <person name="Haggblom M.M."/>
            <person name="Woyke T."/>
        </authorList>
    </citation>
    <scope>NUCLEOTIDE SEQUENCE [LARGE SCALE GENOMIC DNA]</scope>
    <source>
        <strain evidence="11">MP5ACTX9</strain>
    </source>
</reference>